<evidence type="ECO:0000256" key="2">
    <source>
        <dbReference type="ARBA" id="ARBA00022448"/>
    </source>
</evidence>
<keyword evidence="6 7" id="KW-0472">Membrane</keyword>
<comment type="similarity">
    <text evidence="7">Belongs to the binding-protein-dependent transport system permease family.</text>
</comment>
<proteinExistence type="inferred from homology"/>
<feature type="transmembrane region" description="Helical" evidence="7">
    <location>
        <begin position="20"/>
        <end position="42"/>
    </location>
</feature>
<comment type="caution">
    <text evidence="9">The sequence shown here is derived from an EMBL/GenBank/DDBJ whole genome shotgun (WGS) entry which is preliminary data.</text>
</comment>
<feature type="transmembrane region" description="Helical" evidence="7">
    <location>
        <begin position="54"/>
        <end position="77"/>
    </location>
</feature>
<sequence length="219" mass="23438">MDRVVELRPEFVEGLIVTLRLAAAGLFVGGAIGLAIGTALYVSRTRGIVPSRPVSVILNVLVNIMRPIPFVLILIVLQPVSRWFGISGISEGHAVVTIVFASAFGIARIVEQNLVAVDPGVLEAARAMGASRWRVVRTVLLPEACGSLILGFTYALVAIVDMTTLAGIIGVHSLGYVALTYGLRQFDWTVTAVAILIIIVIVQIGQFAGNAWARKVLRR</sequence>
<feature type="transmembrane region" description="Helical" evidence="7">
    <location>
        <begin position="190"/>
        <end position="213"/>
    </location>
</feature>
<dbReference type="PROSITE" id="PS50928">
    <property type="entry name" value="ABC_TM1"/>
    <property type="match status" value="1"/>
</dbReference>
<keyword evidence="4 7" id="KW-0812">Transmembrane</keyword>
<evidence type="ECO:0000256" key="6">
    <source>
        <dbReference type="ARBA" id="ARBA00023136"/>
    </source>
</evidence>
<evidence type="ECO:0000256" key="3">
    <source>
        <dbReference type="ARBA" id="ARBA00022475"/>
    </source>
</evidence>
<dbReference type="CDD" id="cd06261">
    <property type="entry name" value="TM_PBP2"/>
    <property type="match status" value="1"/>
</dbReference>
<evidence type="ECO:0000259" key="8">
    <source>
        <dbReference type="PROSITE" id="PS50928"/>
    </source>
</evidence>
<dbReference type="GO" id="GO:0005886">
    <property type="term" value="C:plasma membrane"/>
    <property type="evidence" value="ECO:0007669"/>
    <property type="project" value="UniProtKB-SubCell"/>
</dbReference>
<dbReference type="OrthoDB" id="9793490at2"/>
<evidence type="ECO:0000256" key="7">
    <source>
        <dbReference type="RuleBase" id="RU363032"/>
    </source>
</evidence>
<keyword evidence="3" id="KW-1003">Cell membrane</keyword>
<reference evidence="9 10" key="1">
    <citation type="submission" date="2018-08" db="EMBL/GenBank/DDBJ databases">
        <title>Aeromicrobium sp. M2KJ-4, whole genome shotgun sequence.</title>
        <authorList>
            <person name="Tuo L."/>
        </authorList>
    </citation>
    <scope>NUCLEOTIDE SEQUENCE [LARGE SCALE GENOMIC DNA]</scope>
    <source>
        <strain evidence="9 10">M2KJ-4</strain>
    </source>
</reference>
<keyword evidence="2 7" id="KW-0813">Transport</keyword>
<evidence type="ECO:0000256" key="4">
    <source>
        <dbReference type="ARBA" id="ARBA00022692"/>
    </source>
</evidence>
<name>A0A371PD00_9ACTN</name>
<keyword evidence="5 7" id="KW-1133">Transmembrane helix</keyword>
<protein>
    <submittedName>
        <fullName evidence="9">ABC transporter permease subunit</fullName>
    </submittedName>
</protein>
<comment type="subcellular location">
    <subcellularLocation>
        <location evidence="1 7">Cell membrane</location>
        <topology evidence="1 7">Multi-pass membrane protein</topology>
    </subcellularLocation>
</comment>
<feature type="domain" description="ABC transmembrane type-1" evidence="8">
    <location>
        <begin position="15"/>
        <end position="208"/>
    </location>
</feature>
<dbReference type="InterPro" id="IPR051322">
    <property type="entry name" value="AA_ABC_Transporter_Permease"/>
</dbReference>
<evidence type="ECO:0000313" key="10">
    <source>
        <dbReference type="Proteomes" id="UP000265581"/>
    </source>
</evidence>
<dbReference type="InterPro" id="IPR000515">
    <property type="entry name" value="MetI-like"/>
</dbReference>
<dbReference type="Gene3D" id="1.10.3720.10">
    <property type="entry name" value="MetI-like"/>
    <property type="match status" value="1"/>
</dbReference>
<dbReference type="PANTHER" id="PTHR30450">
    <property type="entry name" value="ABC TRANSPORTER PERMEASE"/>
    <property type="match status" value="1"/>
</dbReference>
<gene>
    <name evidence="9" type="ORF">DX116_09990</name>
</gene>
<dbReference type="SUPFAM" id="SSF161098">
    <property type="entry name" value="MetI-like"/>
    <property type="match status" value="1"/>
</dbReference>
<dbReference type="RefSeq" id="WP_119703938.1">
    <property type="nucleotide sequence ID" value="NZ_JBHSOI010000001.1"/>
</dbReference>
<feature type="transmembrane region" description="Helical" evidence="7">
    <location>
        <begin position="147"/>
        <end position="170"/>
    </location>
</feature>
<dbReference type="GO" id="GO:0048473">
    <property type="term" value="P:D-methionine transmembrane transport"/>
    <property type="evidence" value="ECO:0007669"/>
    <property type="project" value="TreeGrafter"/>
</dbReference>
<accession>A0A371PD00</accession>
<evidence type="ECO:0000256" key="1">
    <source>
        <dbReference type="ARBA" id="ARBA00004651"/>
    </source>
</evidence>
<feature type="transmembrane region" description="Helical" evidence="7">
    <location>
        <begin position="83"/>
        <end position="106"/>
    </location>
</feature>
<organism evidence="9 10">
    <name type="scientific">Aeromicrobium endophyticum</name>
    <dbReference type="NCBI Taxonomy" id="2292704"/>
    <lineage>
        <taxon>Bacteria</taxon>
        <taxon>Bacillati</taxon>
        <taxon>Actinomycetota</taxon>
        <taxon>Actinomycetes</taxon>
        <taxon>Propionibacteriales</taxon>
        <taxon>Nocardioidaceae</taxon>
        <taxon>Aeromicrobium</taxon>
    </lineage>
</organism>
<dbReference type="PANTHER" id="PTHR30450:SF14">
    <property type="entry name" value="TRANSPORTER, PERMEASE PROTEIN, PUTATIVE-RELATED"/>
    <property type="match status" value="1"/>
</dbReference>
<evidence type="ECO:0000313" key="9">
    <source>
        <dbReference type="EMBL" id="REK73829.1"/>
    </source>
</evidence>
<evidence type="ECO:0000256" key="5">
    <source>
        <dbReference type="ARBA" id="ARBA00022989"/>
    </source>
</evidence>
<dbReference type="EMBL" id="QUBR01000001">
    <property type="protein sequence ID" value="REK73829.1"/>
    <property type="molecule type" value="Genomic_DNA"/>
</dbReference>
<dbReference type="AlphaFoldDB" id="A0A371PD00"/>
<dbReference type="Proteomes" id="UP000265581">
    <property type="component" value="Unassembled WGS sequence"/>
</dbReference>
<dbReference type="InterPro" id="IPR035906">
    <property type="entry name" value="MetI-like_sf"/>
</dbReference>
<keyword evidence="10" id="KW-1185">Reference proteome</keyword>
<dbReference type="Pfam" id="PF00528">
    <property type="entry name" value="BPD_transp_1"/>
    <property type="match status" value="1"/>
</dbReference>